<dbReference type="GO" id="GO:0016567">
    <property type="term" value="P:protein ubiquitination"/>
    <property type="evidence" value="ECO:0007669"/>
    <property type="project" value="TreeGrafter"/>
</dbReference>
<organism evidence="2">
    <name type="scientific">Timema douglasi</name>
    <name type="common">Walking stick</name>
    <dbReference type="NCBI Taxonomy" id="61478"/>
    <lineage>
        <taxon>Eukaryota</taxon>
        <taxon>Metazoa</taxon>
        <taxon>Ecdysozoa</taxon>
        <taxon>Arthropoda</taxon>
        <taxon>Hexapoda</taxon>
        <taxon>Insecta</taxon>
        <taxon>Pterygota</taxon>
        <taxon>Neoptera</taxon>
        <taxon>Polyneoptera</taxon>
        <taxon>Phasmatodea</taxon>
        <taxon>Timematodea</taxon>
        <taxon>Timematoidea</taxon>
        <taxon>Timematidae</taxon>
        <taxon>Timema</taxon>
    </lineage>
</organism>
<dbReference type="EMBL" id="OA568092">
    <property type="protein sequence ID" value="CAD7201147.1"/>
    <property type="molecule type" value="Genomic_DNA"/>
</dbReference>
<dbReference type="PANTHER" id="PTHR24007">
    <property type="entry name" value="BRCA1-ASSOCIATED PROTEIN"/>
    <property type="match status" value="1"/>
</dbReference>
<protein>
    <submittedName>
        <fullName evidence="2">Uncharacterized protein</fullName>
    </submittedName>
</protein>
<evidence type="ECO:0000256" key="1">
    <source>
        <dbReference type="SAM" id="MobiDB-lite"/>
    </source>
</evidence>
<dbReference type="GO" id="GO:0007265">
    <property type="term" value="P:Ras protein signal transduction"/>
    <property type="evidence" value="ECO:0007669"/>
    <property type="project" value="TreeGrafter"/>
</dbReference>
<feature type="region of interest" description="Disordered" evidence="1">
    <location>
        <begin position="65"/>
        <end position="89"/>
    </location>
</feature>
<sequence>MSQAFQRNLTVWQTKFKALEDQFQGFKQAKDGELAEVKEQLRDVMFYLEAQKQIAESADRDEIAEGHIVIGEPSKPASDSKSRRRRKHR</sequence>
<proteinExistence type="predicted"/>
<dbReference type="GO" id="GO:0061630">
    <property type="term" value="F:ubiquitin protein ligase activity"/>
    <property type="evidence" value="ECO:0007669"/>
    <property type="project" value="TreeGrafter"/>
</dbReference>
<gene>
    <name evidence="2" type="ORF">TDIB3V08_LOCUS7350</name>
</gene>
<dbReference type="GO" id="GO:0005737">
    <property type="term" value="C:cytoplasm"/>
    <property type="evidence" value="ECO:0007669"/>
    <property type="project" value="TreeGrafter"/>
</dbReference>
<reference evidence="2" key="1">
    <citation type="submission" date="2020-11" db="EMBL/GenBank/DDBJ databases">
        <authorList>
            <person name="Tran Van P."/>
        </authorList>
    </citation>
    <scope>NUCLEOTIDE SEQUENCE</scope>
</reference>
<dbReference type="AlphaFoldDB" id="A0A7R8Z965"/>
<accession>A0A7R8Z965</accession>
<name>A0A7R8Z965_TIMDO</name>
<dbReference type="PANTHER" id="PTHR24007:SF7">
    <property type="entry name" value="BRCA1-ASSOCIATED PROTEIN"/>
    <property type="match status" value="1"/>
</dbReference>
<evidence type="ECO:0000313" key="2">
    <source>
        <dbReference type="EMBL" id="CAD7201147.1"/>
    </source>
</evidence>